<keyword evidence="1" id="KW-1133">Transmembrane helix</keyword>
<proteinExistence type="predicted"/>
<feature type="transmembrane region" description="Helical" evidence="1">
    <location>
        <begin position="142"/>
        <end position="163"/>
    </location>
</feature>
<evidence type="ECO:0000313" key="3">
    <source>
        <dbReference type="Proteomes" id="UP001608902"/>
    </source>
</evidence>
<evidence type="ECO:0000313" key="2">
    <source>
        <dbReference type="EMBL" id="MFH4975876.1"/>
    </source>
</evidence>
<organism evidence="2 3">
    <name type="scientific">Gnathostoma spinigerum</name>
    <dbReference type="NCBI Taxonomy" id="75299"/>
    <lineage>
        <taxon>Eukaryota</taxon>
        <taxon>Metazoa</taxon>
        <taxon>Ecdysozoa</taxon>
        <taxon>Nematoda</taxon>
        <taxon>Chromadorea</taxon>
        <taxon>Rhabditida</taxon>
        <taxon>Spirurina</taxon>
        <taxon>Gnathostomatomorpha</taxon>
        <taxon>Gnathostomatoidea</taxon>
        <taxon>Gnathostomatidae</taxon>
        <taxon>Gnathostoma</taxon>
    </lineage>
</organism>
<keyword evidence="3" id="KW-1185">Reference proteome</keyword>
<gene>
    <name evidence="2" type="ORF">AB6A40_002585</name>
</gene>
<dbReference type="EMBL" id="JBGFUD010001173">
    <property type="protein sequence ID" value="MFH4975876.1"/>
    <property type="molecule type" value="Genomic_DNA"/>
</dbReference>
<comment type="caution">
    <text evidence="2">The sequence shown here is derived from an EMBL/GenBank/DDBJ whole genome shotgun (WGS) entry which is preliminary data.</text>
</comment>
<dbReference type="AlphaFoldDB" id="A0ABD6E8C9"/>
<accession>A0ABD6E8C9</accession>
<reference evidence="2 3" key="1">
    <citation type="submission" date="2024-08" db="EMBL/GenBank/DDBJ databases">
        <title>Gnathostoma spinigerum genome.</title>
        <authorList>
            <person name="Gonzalez-Bertolin B."/>
            <person name="Monzon S."/>
            <person name="Zaballos A."/>
            <person name="Jimenez P."/>
            <person name="Dekumyoy P."/>
            <person name="Varona S."/>
            <person name="Cuesta I."/>
            <person name="Sumanam S."/>
            <person name="Adisakwattana P."/>
            <person name="Gasser R.B."/>
            <person name="Hernandez-Gonzalez A."/>
            <person name="Young N.D."/>
            <person name="Perteguer M.J."/>
        </authorList>
    </citation>
    <scope>NUCLEOTIDE SEQUENCE [LARGE SCALE GENOMIC DNA]</scope>
    <source>
        <strain evidence="2">AL3</strain>
        <tissue evidence="2">Liver</tissue>
    </source>
</reference>
<dbReference type="Proteomes" id="UP001608902">
    <property type="component" value="Unassembled WGS sequence"/>
</dbReference>
<sequence length="191" mass="21309">MLQPVEPPLTGKSRRASMCEYPLKVIEPFRKLSAMAGNFASRRVHFGAETNGEENLAYAETHSSSSDKVPWIAELEVNESNDGYERPLSVVSNTSVTTTDGKLSIGPTTTMLLPLPARCEVQSAPSKRERFKQWVSEHRLRLGFSFIVLGLVLIIGVIMAVLFQRSRWIGNYKPTNFTFSSNSPPPTFMKT</sequence>
<evidence type="ECO:0000256" key="1">
    <source>
        <dbReference type="SAM" id="Phobius"/>
    </source>
</evidence>
<name>A0ABD6E8C9_9BILA</name>
<protein>
    <submittedName>
        <fullName evidence="2">Uncharacterized protein</fullName>
    </submittedName>
</protein>
<keyword evidence="1" id="KW-0472">Membrane</keyword>
<keyword evidence="1" id="KW-0812">Transmembrane</keyword>